<evidence type="ECO:0000313" key="2">
    <source>
        <dbReference type="Proteomes" id="UP000234275"/>
    </source>
</evidence>
<proteinExistence type="predicted"/>
<name>A0A2I2G463_9EURO</name>
<comment type="caution">
    <text evidence="1">The sequence shown here is derived from an EMBL/GenBank/DDBJ whole genome shotgun (WGS) entry which is preliminary data.</text>
</comment>
<dbReference type="Gene3D" id="3.40.50.150">
    <property type="entry name" value="Vaccinia Virus protein VP39"/>
    <property type="match status" value="1"/>
</dbReference>
<dbReference type="AlphaFoldDB" id="A0A2I2G463"/>
<dbReference type="SUPFAM" id="SSF53335">
    <property type="entry name" value="S-adenosyl-L-methionine-dependent methyltransferases"/>
    <property type="match status" value="1"/>
</dbReference>
<organism evidence="1 2">
    <name type="scientific">Aspergillus steynii IBT 23096</name>
    <dbReference type="NCBI Taxonomy" id="1392250"/>
    <lineage>
        <taxon>Eukaryota</taxon>
        <taxon>Fungi</taxon>
        <taxon>Dikarya</taxon>
        <taxon>Ascomycota</taxon>
        <taxon>Pezizomycotina</taxon>
        <taxon>Eurotiomycetes</taxon>
        <taxon>Eurotiomycetidae</taxon>
        <taxon>Eurotiales</taxon>
        <taxon>Aspergillaceae</taxon>
        <taxon>Aspergillus</taxon>
        <taxon>Aspergillus subgen. Circumdati</taxon>
    </lineage>
</organism>
<reference evidence="1 2" key="1">
    <citation type="submission" date="2016-12" db="EMBL/GenBank/DDBJ databases">
        <title>The genomes of Aspergillus section Nigri reveals drivers in fungal speciation.</title>
        <authorList>
            <consortium name="DOE Joint Genome Institute"/>
            <person name="Vesth T.C."/>
            <person name="Nybo J."/>
            <person name="Theobald S."/>
            <person name="Brandl J."/>
            <person name="Frisvad J.C."/>
            <person name="Nielsen K.F."/>
            <person name="Lyhne E.K."/>
            <person name="Kogle M.E."/>
            <person name="Kuo A."/>
            <person name="Riley R."/>
            <person name="Clum A."/>
            <person name="Nolan M."/>
            <person name="Lipzen A."/>
            <person name="Salamov A."/>
            <person name="Henrissat B."/>
            <person name="Wiebenga A."/>
            <person name="De Vries R.P."/>
            <person name="Grigoriev I.V."/>
            <person name="Mortensen U.H."/>
            <person name="Andersen M.R."/>
            <person name="Baker S.E."/>
        </authorList>
    </citation>
    <scope>NUCLEOTIDE SEQUENCE [LARGE SCALE GENOMIC DNA]</scope>
    <source>
        <strain evidence="1 2">IBT 23096</strain>
    </source>
</reference>
<sequence length="328" mass="36922">MPSTDDRQTVAIEADANETGIPLNDDGLESDTDSLASLSSEVLAYEYKNGRRYATYGSNQYFLPNDELECDRANLLQHIYGLLFDGRLVFSPIENPKRILDIGTGSGIWAIDVALKFPGARVTATDISAHQPSWVPTNLTFQIDDAELDWNFSHLFDLVHMQNLNGAFRDWPRLFCQAYDNLKPGGYFEVKEADVYATCDDGTVPDDSSLRVIERECMGACVQLGQTLSAPENLKRWMEEAGFVDVQEHQFKLPMNTWPKDPHLKEIGRFQCAQYLGALSPYGLGLLVGVLGWSREETELFLVGVRENIQNRSIHAYHIVRVVTGRRP</sequence>
<dbReference type="InterPro" id="IPR029063">
    <property type="entry name" value="SAM-dependent_MTases_sf"/>
</dbReference>
<dbReference type="GeneID" id="36553430"/>
<accession>A0A2I2G463</accession>
<dbReference type="STRING" id="1392250.A0A2I2G463"/>
<keyword evidence="2" id="KW-1185">Reference proteome</keyword>
<dbReference type="GO" id="GO:0032259">
    <property type="term" value="P:methylation"/>
    <property type="evidence" value="ECO:0007669"/>
    <property type="project" value="UniProtKB-KW"/>
</dbReference>
<keyword evidence="1" id="KW-0808">Transferase</keyword>
<dbReference type="EMBL" id="MSFO01000005">
    <property type="protein sequence ID" value="PLB47667.1"/>
    <property type="molecule type" value="Genomic_DNA"/>
</dbReference>
<dbReference type="OrthoDB" id="2013972at2759"/>
<gene>
    <name evidence="1" type="ORF">P170DRAFT_385507</name>
</gene>
<dbReference type="PANTHER" id="PTHR43591:SF10">
    <property type="entry name" value="ABC TRANSMEMBRANE TYPE-1 DOMAIN-CONTAINING PROTEIN-RELATED"/>
    <property type="match status" value="1"/>
</dbReference>
<dbReference type="RefSeq" id="XP_024702969.1">
    <property type="nucleotide sequence ID" value="XM_024845731.1"/>
</dbReference>
<dbReference type="VEuPathDB" id="FungiDB:P170DRAFT_385507"/>
<evidence type="ECO:0000313" key="1">
    <source>
        <dbReference type="EMBL" id="PLB47667.1"/>
    </source>
</evidence>
<protein>
    <submittedName>
        <fullName evidence="1">S-adenosyl-L-methionine-dependent methyltransferase</fullName>
    </submittedName>
</protein>
<dbReference type="Pfam" id="PF13489">
    <property type="entry name" value="Methyltransf_23"/>
    <property type="match status" value="1"/>
</dbReference>
<dbReference type="PANTHER" id="PTHR43591">
    <property type="entry name" value="METHYLTRANSFERASE"/>
    <property type="match status" value="1"/>
</dbReference>
<dbReference type="CDD" id="cd02440">
    <property type="entry name" value="AdoMet_MTases"/>
    <property type="match status" value="1"/>
</dbReference>
<dbReference type="Proteomes" id="UP000234275">
    <property type="component" value="Unassembled WGS sequence"/>
</dbReference>
<keyword evidence="1" id="KW-0489">Methyltransferase</keyword>
<dbReference type="GO" id="GO:0008168">
    <property type="term" value="F:methyltransferase activity"/>
    <property type="evidence" value="ECO:0007669"/>
    <property type="project" value="UniProtKB-KW"/>
</dbReference>